<evidence type="ECO:0000313" key="2">
    <source>
        <dbReference type="EMBL" id="GAQ87995.1"/>
    </source>
</evidence>
<dbReference type="EMBL" id="DF237341">
    <property type="protein sequence ID" value="GAQ87995.1"/>
    <property type="molecule type" value="Genomic_DNA"/>
</dbReference>
<proteinExistence type="predicted"/>
<feature type="compositionally biased region" description="Basic and acidic residues" evidence="1">
    <location>
        <begin position="337"/>
        <end position="358"/>
    </location>
</feature>
<name>A0A1Y1IAK5_KLENI</name>
<feature type="compositionally biased region" description="Basic and acidic residues" evidence="1">
    <location>
        <begin position="387"/>
        <end position="413"/>
    </location>
</feature>
<gene>
    <name evidence="2" type="ORF">KFL_003920150</name>
</gene>
<evidence type="ECO:0000313" key="3">
    <source>
        <dbReference type="Proteomes" id="UP000054558"/>
    </source>
</evidence>
<feature type="region of interest" description="Disordered" evidence="1">
    <location>
        <begin position="320"/>
        <end position="431"/>
    </location>
</feature>
<protein>
    <submittedName>
        <fullName evidence="2">Uncharacterized protein</fullName>
    </submittedName>
</protein>
<feature type="compositionally biased region" description="Polar residues" evidence="1">
    <location>
        <begin position="213"/>
        <end position="225"/>
    </location>
</feature>
<feature type="compositionally biased region" description="Polar residues" evidence="1">
    <location>
        <begin position="377"/>
        <end position="386"/>
    </location>
</feature>
<dbReference type="Proteomes" id="UP000054558">
    <property type="component" value="Unassembled WGS sequence"/>
</dbReference>
<reference evidence="2 3" key="1">
    <citation type="journal article" date="2014" name="Nat. Commun.">
        <title>Klebsormidium flaccidum genome reveals primary factors for plant terrestrial adaptation.</title>
        <authorList>
            <person name="Hori K."/>
            <person name="Maruyama F."/>
            <person name="Fujisawa T."/>
            <person name="Togashi T."/>
            <person name="Yamamoto N."/>
            <person name="Seo M."/>
            <person name="Sato S."/>
            <person name="Yamada T."/>
            <person name="Mori H."/>
            <person name="Tajima N."/>
            <person name="Moriyama T."/>
            <person name="Ikeuchi M."/>
            <person name="Watanabe M."/>
            <person name="Wada H."/>
            <person name="Kobayashi K."/>
            <person name="Saito M."/>
            <person name="Masuda T."/>
            <person name="Sasaki-Sekimoto Y."/>
            <person name="Mashiguchi K."/>
            <person name="Awai K."/>
            <person name="Shimojima M."/>
            <person name="Masuda S."/>
            <person name="Iwai M."/>
            <person name="Nobusawa T."/>
            <person name="Narise T."/>
            <person name="Kondo S."/>
            <person name="Saito H."/>
            <person name="Sato R."/>
            <person name="Murakawa M."/>
            <person name="Ihara Y."/>
            <person name="Oshima-Yamada Y."/>
            <person name="Ohtaka K."/>
            <person name="Satoh M."/>
            <person name="Sonobe K."/>
            <person name="Ishii M."/>
            <person name="Ohtani R."/>
            <person name="Kanamori-Sato M."/>
            <person name="Honoki R."/>
            <person name="Miyazaki D."/>
            <person name="Mochizuki H."/>
            <person name="Umetsu J."/>
            <person name="Higashi K."/>
            <person name="Shibata D."/>
            <person name="Kamiya Y."/>
            <person name="Sato N."/>
            <person name="Nakamura Y."/>
            <person name="Tabata S."/>
            <person name="Ida S."/>
            <person name="Kurokawa K."/>
            <person name="Ohta H."/>
        </authorList>
    </citation>
    <scope>NUCLEOTIDE SEQUENCE [LARGE SCALE GENOMIC DNA]</scope>
    <source>
        <strain evidence="2 3">NIES-2285</strain>
    </source>
</reference>
<evidence type="ECO:0000256" key="1">
    <source>
        <dbReference type="SAM" id="MobiDB-lite"/>
    </source>
</evidence>
<organism evidence="2 3">
    <name type="scientific">Klebsormidium nitens</name>
    <name type="common">Green alga</name>
    <name type="synonym">Ulothrix nitens</name>
    <dbReference type="NCBI Taxonomy" id="105231"/>
    <lineage>
        <taxon>Eukaryota</taxon>
        <taxon>Viridiplantae</taxon>
        <taxon>Streptophyta</taxon>
        <taxon>Klebsormidiophyceae</taxon>
        <taxon>Klebsormidiales</taxon>
        <taxon>Klebsormidiaceae</taxon>
        <taxon>Klebsormidium</taxon>
    </lineage>
</organism>
<sequence>MIHGSSSCPRCCATFHAALDERPAWIERVRQVDAPKQTPWSSHVQNVDDVGSKSECAQVSAQISLRCPRCKGQLAFCEICEKPLPVPVETEGPSKCKTCGYPVHFPTDTGITAAPQRLSAEQVRRIQLSLCGRRSYYATKQVELGRLSQAYAELRAPATTPLLLGPPLGDGLSLGDIKTPDFKSYLAPHPAELGDGATVFPLHRKRKDGSLSGALNDSNKSATPSSDEKRSTSSDIRGRGAPTPITSVSASGRLSHPPIKRRKLELQPPPCTVALQGGHGEEQPLGPGSGISLSFRSGKSGHPFQETNVAAATGNTLRATEGVGNEGVLGVGSSSQDLEHHTPPDAAEDRVGQEKGLEELSSGGHSRVNARVGDDSGSGQHASQEPNIERSRPADAVKMARREEYVGKPKSRAEAGVASGSEDPSLEKQGKGEAPRCACTCREGSEAACRPCRLREVEAALVLCRYQLLCLKCPATEAQERDAQARPAFDLADLALLRARLGALATGGDSEQGGCCKAVLEGAERFLEQRPGLLHLREFSQAAGKASRRSCADLGAFSQQYPSRPLAGLRALKSLLDERSTDAHARARAATSPFRGLLVTISDQVEALRRSGAAVGQSGSTGASETIGRSVFADLQAVVREREAVKTLQEGELRERRRLKEICGDLRELYRTIWSTVGGL</sequence>
<feature type="compositionally biased region" description="Basic and acidic residues" evidence="1">
    <location>
        <begin position="226"/>
        <end position="238"/>
    </location>
</feature>
<keyword evidence="3" id="KW-1185">Reference proteome</keyword>
<accession>A0A1Y1IAK5</accession>
<dbReference type="AlphaFoldDB" id="A0A1Y1IAK5"/>
<feature type="region of interest" description="Disordered" evidence="1">
    <location>
        <begin position="208"/>
        <end position="291"/>
    </location>
</feature>